<dbReference type="AlphaFoldDB" id="A0A2T6J1P5"/>
<evidence type="ECO:0000259" key="2">
    <source>
        <dbReference type="Pfam" id="PF04774"/>
    </source>
</evidence>
<evidence type="ECO:0000256" key="1">
    <source>
        <dbReference type="SAM" id="MobiDB-lite"/>
    </source>
</evidence>
<feature type="compositionally biased region" description="Basic and acidic residues" evidence="1">
    <location>
        <begin position="1"/>
        <end position="28"/>
    </location>
</feature>
<accession>A0A2T6J1P5</accession>
<dbReference type="EMBL" id="AFHV02000530">
    <property type="protein sequence ID" value="PUA91506.1"/>
    <property type="molecule type" value="Genomic_DNA"/>
</dbReference>
<name>A0A2T6J1P5_TOXGO</name>
<organism evidence="3 4">
    <name type="scientific">Toxoplasma gondii TgCATBr9</name>
    <dbReference type="NCBI Taxonomy" id="943120"/>
    <lineage>
        <taxon>Eukaryota</taxon>
        <taxon>Sar</taxon>
        <taxon>Alveolata</taxon>
        <taxon>Apicomplexa</taxon>
        <taxon>Conoidasida</taxon>
        <taxon>Coccidia</taxon>
        <taxon>Eucoccidiorida</taxon>
        <taxon>Eimeriorina</taxon>
        <taxon>Sarcocystidae</taxon>
        <taxon>Toxoplasma</taxon>
    </lineage>
</organism>
<comment type="caution">
    <text evidence="3">The sequence shown here is derived from an EMBL/GenBank/DDBJ whole genome shotgun (WGS) entry which is preliminary data.</text>
</comment>
<evidence type="ECO:0000313" key="3">
    <source>
        <dbReference type="EMBL" id="PUA91506.1"/>
    </source>
</evidence>
<proteinExistence type="predicted"/>
<reference evidence="3 4" key="1">
    <citation type="journal article" date="2016" name="Nat. Commun.">
        <title>Local admixture of amplified and diversified secreted pathogenesis determinants shapes mosaic Toxoplasma gondii genomes.</title>
        <authorList>
            <person name="Lorenzi H."/>
            <person name="Khan A."/>
            <person name="Behnke M.S."/>
            <person name="Namasivayam S."/>
            <person name="Swapna L.S."/>
            <person name="Hadjithomas M."/>
            <person name="Karamycheva S."/>
            <person name="Pinney D."/>
            <person name="Brunk B.P."/>
            <person name="Ajioka J.W."/>
            <person name="Ajzenberg D."/>
            <person name="Boothroyd J.C."/>
            <person name="Boyle J.P."/>
            <person name="Darde M.L."/>
            <person name="Diaz-Miranda M.A."/>
            <person name="Dubey J.P."/>
            <person name="Fritz H.M."/>
            <person name="Gennari S.M."/>
            <person name="Gregory B.D."/>
            <person name="Kim K."/>
            <person name="Saeij J.P."/>
            <person name="Su C."/>
            <person name="White M.W."/>
            <person name="Zhu X.Q."/>
            <person name="Howe D.K."/>
            <person name="Rosenthal B.M."/>
            <person name="Grigg M.E."/>
            <person name="Parkinson J."/>
            <person name="Liu L."/>
            <person name="Kissinger J.C."/>
            <person name="Roos D.S."/>
            <person name="Sibley L.D."/>
        </authorList>
    </citation>
    <scope>NUCLEOTIDE SEQUENCE [LARGE SCALE GENOMIC DNA]</scope>
    <source>
        <strain evidence="3 4">TgCATBr9</strain>
    </source>
</reference>
<dbReference type="InterPro" id="IPR006861">
    <property type="entry name" value="HABP4_PAIRBP1-bd"/>
</dbReference>
<feature type="compositionally biased region" description="Acidic residues" evidence="1">
    <location>
        <begin position="47"/>
        <end position="56"/>
    </location>
</feature>
<dbReference type="Proteomes" id="UP000244488">
    <property type="component" value="Unassembled WGS sequence"/>
</dbReference>
<dbReference type="VEuPathDB" id="ToxoDB:TGBR9_314310"/>
<evidence type="ECO:0000313" key="4">
    <source>
        <dbReference type="Proteomes" id="UP000244488"/>
    </source>
</evidence>
<gene>
    <name evidence="3" type="ORF">TGBR9_314310</name>
</gene>
<feature type="compositionally biased region" description="Basic and acidic residues" evidence="1">
    <location>
        <begin position="70"/>
        <end position="89"/>
    </location>
</feature>
<feature type="domain" description="Hyaluronan/mRNA-binding protein" evidence="2">
    <location>
        <begin position="13"/>
        <end position="81"/>
    </location>
</feature>
<protein>
    <recommendedName>
        <fullName evidence="2">Hyaluronan/mRNA-binding protein domain-containing protein</fullName>
    </recommendedName>
</protein>
<feature type="region of interest" description="Disordered" evidence="1">
    <location>
        <begin position="1"/>
        <end position="89"/>
    </location>
</feature>
<sequence>MATVRDKDASKLEHHAGSKSRALGERSHKQGSGKFNWGHVPDRVEDAESVEQEVDKEDPIYDSDIPQQEGKSRETRRDKRKESEVAFPE</sequence>
<dbReference type="Pfam" id="PF04774">
    <property type="entry name" value="HABP4_PAI-RBP1"/>
    <property type="match status" value="1"/>
</dbReference>